<dbReference type="CDD" id="cd01949">
    <property type="entry name" value="GGDEF"/>
    <property type="match status" value="1"/>
</dbReference>
<sequence length="1157" mass="128554">MTSFRVHPAVISAALFTGLAATATIGAWGLLTNLISPPTGLFDRMLSNTSAVICVAIAAALLGLLTARRWLQISAGAVIVGFALHSLLVHSSLNRVLFMPWLANYEAVLYTPMVALFMLLGTMLMLNPRGIVQRLWVRTLALVVIIASSIILVAHFDSRGFMIFGPHPDITGVAGILLLLIGIAFLLASHRQAPPIRMPNRTASSLGGLAVFITCSTWFYMGQGHLQLIQTAADNGLQRVAKARIQMALVNVQLLERMVERWRVADDRLAIDMQQSDVQAYMRDIPHILSISLLDAQAQPLWRFDRDDSFALAAEVLRDAEVQQWLAQQPQQTQYLIPPLRFAKRDLPAVALLLVPVNRISSQPGYLLTTLNLNRMMNPDTRVSDDEIKIYTQLGSGFVRSFDEGKPSHGNEVVLASTLLEIPHGPNLTLTATLHSFADLNRAAGMRSVIVALGLLFSMAFLLMFQQNRLMREQQLSLGLSEQRYRSLFDNNPDPAFSLDTNGCLSQVNDAFCKLLQLPRERLLGMHYRKLIPSSQHPSVAALFEQVLAGHSQRYEVTAIAAHGQEIDLDLTNLPIKINEQILGTFGVAKDITQTKKDAEQRLLLSRGIDSGVNGIVIADANVIGFPVVYVNKVFQQITGYSYHEIVGKSCALLQGPQTDPVAVTEIAQALREKRDFRTQILNYRKDGSSFWNELYLSPVRDDQGDVTHFLGVQHDVTEQVADKEQLAYQASHDALTGLANRFSLEQHLQRLVQRQQQGHAPGTLAVLFIDLDGFKPVNDSLGLKVGDTILQQAAERLQQLIQAPHFISRFSGDEFVAVISEIEDTSTVTSLVQQLMDVIDEPYHVEGHNIYISASIGVTYYTRKIKQPLELIQQADIAMSQAKLQGRNHFQIYQAANNDNYQANVILRSEFQQAIDDDALQLHYQPIIDLHSGRVVTVEALMRWITPDGRFISPGEFIPLAESTGQIIPAGRWALRKACTDVHEMQQFGAIRVAVNLSALQFHRADFFDQVQQILEETGTPADLLELELTESILMENSNHTIEVLQRFKEVGIRVAIDDFGTGFSGLSYLKKLPVSKLKIDRIFVQDIDQSASDQAITAGVINMATQVDMEVIAEGVETLAQITMLKQLGCGYIQGFYYAKPMPLEELKVYLAQHA</sequence>
<dbReference type="Gene3D" id="3.30.450.20">
    <property type="entry name" value="PAS domain"/>
    <property type="match status" value="2"/>
</dbReference>
<evidence type="ECO:0000313" key="6">
    <source>
        <dbReference type="EMBL" id="PWW14392.1"/>
    </source>
</evidence>
<feature type="domain" description="GGDEF" evidence="5">
    <location>
        <begin position="763"/>
        <end position="896"/>
    </location>
</feature>
<dbReference type="SMART" id="SM00267">
    <property type="entry name" value="GGDEF"/>
    <property type="match status" value="1"/>
</dbReference>
<accession>A0A317QAV5</accession>
<organism evidence="6 7">
    <name type="scientific">Pseudidiomarina maritima</name>
    <dbReference type="NCBI Taxonomy" id="519453"/>
    <lineage>
        <taxon>Bacteria</taxon>
        <taxon>Pseudomonadati</taxon>
        <taxon>Pseudomonadota</taxon>
        <taxon>Gammaproteobacteria</taxon>
        <taxon>Alteromonadales</taxon>
        <taxon>Idiomarinaceae</taxon>
        <taxon>Pseudidiomarina</taxon>
    </lineage>
</organism>
<dbReference type="PANTHER" id="PTHR44757">
    <property type="entry name" value="DIGUANYLATE CYCLASE DGCP"/>
    <property type="match status" value="1"/>
</dbReference>
<comment type="caution">
    <text evidence="6">The sequence shown here is derived from an EMBL/GenBank/DDBJ whole genome shotgun (WGS) entry which is preliminary data.</text>
</comment>
<dbReference type="InterPro" id="IPR000160">
    <property type="entry name" value="GGDEF_dom"/>
</dbReference>
<keyword evidence="1" id="KW-0472">Membrane</keyword>
<dbReference type="PROSITE" id="PS50887">
    <property type="entry name" value="GGDEF"/>
    <property type="match status" value="1"/>
</dbReference>
<dbReference type="CDD" id="cd00130">
    <property type="entry name" value="PAS"/>
    <property type="match status" value="2"/>
</dbReference>
<dbReference type="Proteomes" id="UP000246964">
    <property type="component" value="Unassembled WGS sequence"/>
</dbReference>
<evidence type="ECO:0000259" key="2">
    <source>
        <dbReference type="PROSITE" id="PS50112"/>
    </source>
</evidence>
<feature type="domain" description="EAL" evidence="4">
    <location>
        <begin position="905"/>
        <end position="1157"/>
    </location>
</feature>
<keyword evidence="1" id="KW-1133">Transmembrane helix</keyword>
<dbReference type="InterPro" id="IPR035919">
    <property type="entry name" value="EAL_sf"/>
</dbReference>
<dbReference type="PROSITE" id="PS50112">
    <property type="entry name" value="PAS"/>
    <property type="match status" value="2"/>
</dbReference>
<dbReference type="SUPFAM" id="SSF55073">
    <property type="entry name" value="Nucleotide cyclase"/>
    <property type="match status" value="1"/>
</dbReference>
<dbReference type="SMART" id="SM00086">
    <property type="entry name" value="PAC"/>
    <property type="match status" value="2"/>
</dbReference>
<dbReference type="InterPro" id="IPR001633">
    <property type="entry name" value="EAL_dom"/>
</dbReference>
<feature type="domain" description="PAS" evidence="2">
    <location>
        <begin position="601"/>
        <end position="674"/>
    </location>
</feature>
<feature type="transmembrane region" description="Helical" evidence="1">
    <location>
        <begin position="135"/>
        <end position="155"/>
    </location>
</feature>
<evidence type="ECO:0000259" key="5">
    <source>
        <dbReference type="PROSITE" id="PS50887"/>
    </source>
</evidence>
<evidence type="ECO:0000256" key="1">
    <source>
        <dbReference type="SAM" id="Phobius"/>
    </source>
</evidence>
<feature type="transmembrane region" description="Helical" evidence="1">
    <location>
        <begin position="202"/>
        <end position="221"/>
    </location>
</feature>
<dbReference type="EMBL" id="QGTT01000003">
    <property type="protein sequence ID" value="PWW14392.1"/>
    <property type="molecule type" value="Genomic_DNA"/>
</dbReference>
<feature type="transmembrane region" description="Helical" evidence="1">
    <location>
        <begin position="108"/>
        <end position="126"/>
    </location>
</feature>
<feature type="domain" description="PAC" evidence="3">
    <location>
        <begin position="675"/>
        <end position="729"/>
    </location>
</feature>
<feature type="transmembrane region" description="Helical" evidence="1">
    <location>
        <begin position="170"/>
        <end position="190"/>
    </location>
</feature>
<dbReference type="PROSITE" id="PS50113">
    <property type="entry name" value="PAC"/>
    <property type="match status" value="1"/>
</dbReference>
<dbReference type="InterPro" id="IPR013767">
    <property type="entry name" value="PAS_fold"/>
</dbReference>
<dbReference type="SMART" id="SM00052">
    <property type="entry name" value="EAL"/>
    <property type="match status" value="1"/>
</dbReference>
<dbReference type="SUPFAM" id="SSF55785">
    <property type="entry name" value="PYP-like sensor domain (PAS domain)"/>
    <property type="match status" value="2"/>
</dbReference>
<dbReference type="Pfam" id="PF00563">
    <property type="entry name" value="EAL"/>
    <property type="match status" value="1"/>
</dbReference>
<evidence type="ECO:0000313" key="7">
    <source>
        <dbReference type="Proteomes" id="UP000246964"/>
    </source>
</evidence>
<feature type="transmembrane region" description="Helical" evidence="1">
    <location>
        <begin position="46"/>
        <end position="65"/>
    </location>
</feature>
<dbReference type="NCBIfam" id="TIGR00254">
    <property type="entry name" value="GGDEF"/>
    <property type="match status" value="1"/>
</dbReference>
<dbReference type="NCBIfam" id="TIGR00229">
    <property type="entry name" value="sensory_box"/>
    <property type="match status" value="2"/>
</dbReference>
<dbReference type="InterPro" id="IPR000700">
    <property type="entry name" value="PAS-assoc_C"/>
</dbReference>
<proteinExistence type="predicted"/>
<evidence type="ECO:0000259" key="4">
    <source>
        <dbReference type="PROSITE" id="PS50883"/>
    </source>
</evidence>
<evidence type="ECO:0000259" key="3">
    <source>
        <dbReference type="PROSITE" id="PS50113"/>
    </source>
</evidence>
<dbReference type="Pfam" id="PF13426">
    <property type="entry name" value="PAS_9"/>
    <property type="match status" value="1"/>
</dbReference>
<dbReference type="SMART" id="SM00091">
    <property type="entry name" value="PAS"/>
    <property type="match status" value="2"/>
</dbReference>
<dbReference type="Pfam" id="PF00990">
    <property type="entry name" value="GGDEF"/>
    <property type="match status" value="1"/>
</dbReference>
<dbReference type="PROSITE" id="PS50883">
    <property type="entry name" value="EAL"/>
    <property type="match status" value="1"/>
</dbReference>
<name>A0A317QAV5_9GAMM</name>
<keyword evidence="1" id="KW-0812">Transmembrane</keyword>
<dbReference type="Gene3D" id="3.30.70.270">
    <property type="match status" value="1"/>
</dbReference>
<dbReference type="InterPro" id="IPR001610">
    <property type="entry name" value="PAC"/>
</dbReference>
<dbReference type="SUPFAM" id="SSF141868">
    <property type="entry name" value="EAL domain-like"/>
    <property type="match status" value="1"/>
</dbReference>
<dbReference type="AlphaFoldDB" id="A0A317QAV5"/>
<dbReference type="PANTHER" id="PTHR44757:SF4">
    <property type="entry name" value="DIGUANYLATE CYCLASE DGCE-RELATED"/>
    <property type="match status" value="1"/>
</dbReference>
<reference evidence="6 7" key="1">
    <citation type="submission" date="2018-05" db="EMBL/GenBank/DDBJ databases">
        <title>Freshwater and sediment microbial communities from various areas in North America, analyzing microbe dynamics in response to fracking.</title>
        <authorList>
            <person name="Lamendella R."/>
        </authorList>
    </citation>
    <scope>NUCLEOTIDE SEQUENCE [LARGE SCALE GENOMIC DNA]</scope>
    <source>
        <strain evidence="6 7">125B1</strain>
    </source>
</reference>
<dbReference type="OrthoDB" id="6597954at2"/>
<dbReference type="InterPro" id="IPR052155">
    <property type="entry name" value="Biofilm_reg_signaling"/>
</dbReference>
<feature type="domain" description="PAS" evidence="2">
    <location>
        <begin position="481"/>
        <end position="551"/>
    </location>
</feature>
<feature type="transmembrane region" description="Helical" evidence="1">
    <location>
        <begin position="444"/>
        <end position="465"/>
    </location>
</feature>
<protein>
    <submittedName>
        <fullName evidence="6">PAS domain S-box-containing protein/diguanylate cyclase (GGDEF)-like protein</fullName>
    </submittedName>
</protein>
<dbReference type="InterPro" id="IPR035965">
    <property type="entry name" value="PAS-like_dom_sf"/>
</dbReference>
<dbReference type="InterPro" id="IPR000014">
    <property type="entry name" value="PAS"/>
</dbReference>
<gene>
    <name evidence="6" type="ORF">DET45_10384</name>
</gene>
<dbReference type="Gene3D" id="3.20.20.450">
    <property type="entry name" value="EAL domain"/>
    <property type="match status" value="1"/>
</dbReference>
<dbReference type="InterPro" id="IPR029787">
    <property type="entry name" value="Nucleotide_cyclase"/>
</dbReference>
<dbReference type="GO" id="GO:0006355">
    <property type="term" value="P:regulation of DNA-templated transcription"/>
    <property type="evidence" value="ECO:0007669"/>
    <property type="project" value="InterPro"/>
</dbReference>
<dbReference type="InterPro" id="IPR043128">
    <property type="entry name" value="Rev_trsase/Diguanyl_cyclase"/>
</dbReference>
<dbReference type="Pfam" id="PF00989">
    <property type="entry name" value="PAS"/>
    <property type="match status" value="1"/>
</dbReference>
<feature type="transmembrane region" description="Helical" evidence="1">
    <location>
        <begin position="70"/>
        <end position="88"/>
    </location>
</feature>
<keyword evidence="7" id="KW-1185">Reference proteome</keyword>
<dbReference type="RefSeq" id="WP_110075289.1">
    <property type="nucleotide sequence ID" value="NZ_QGTT01000003.1"/>
</dbReference>
<dbReference type="CDD" id="cd01948">
    <property type="entry name" value="EAL"/>
    <property type="match status" value="1"/>
</dbReference>